<dbReference type="OrthoDB" id="7908910at2"/>
<comment type="caution">
    <text evidence="11">The sequence shown here is derived from an EMBL/GenBank/DDBJ whole genome shotgun (WGS) entry which is preliminary data.</text>
</comment>
<keyword evidence="9 10" id="KW-0472">Membrane</keyword>
<organism evidence="11 12">
    <name type="scientific">Rhizobium tropici</name>
    <dbReference type="NCBI Taxonomy" id="398"/>
    <lineage>
        <taxon>Bacteria</taxon>
        <taxon>Pseudomonadati</taxon>
        <taxon>Pseudomonadota</taxon>
        <taxon>Alphaproteobacteria</taxon>
        <taxon>Hyphomicrobiales</taxon>
        <taxon>Rhizobiaceae</taxon>
        <taxon>Rhizobium/Agrobacterium group</taxon>
        <taxon>Rhizobium</taxon>
    </lineage>
</organism>
<keyword evidence="7 10" id="KW-0283">Flagellar rotation</keyword>
<keyword evidence="6 10" id="KW-0812">Transmembrane</keyword>
<dbReference type="InterPro" id="IPR005503">
    <property type="entry name" value="FliL"/>
</dbReference>
<reference evidence="11 12" key="1">
    <citation type="submission" date="2019-07" db="EMBL/GenBank/DDBJ databases">
        <title>The Draft Genome Sequence of Rhizobium tropici SARCC-755 Associated with Superior Nodulation on Pigeonpea (Cajanus cajan (L.) Millsp.).</title>
        <authorList>
            <person name="Bopape F.L."/>
            <person name="Hassen A.I."/>
            <person name="Swanevelder Z.H."/>
            <person name="Gwata E.T."/>
        </authorList>
    </citation>
    <scope>NUCLEOTIDE SEQUENCE [LARGE SCALE GENOMIC DNA]</scope>
    <source>
        <strain evidence="11 12">SARCC-755</strain>
    </source>
</reference>
<dbReference type="RefSeq" id="WP_149633055.1">
    <property type="nucleotide sequence ID" value="NZ_VNIP01000001.1"/>
</dbReference>
<accession>A0A5B0WI30</accession>
<dbReference type="AlphaFoldDB" id="A0A5B0WI30"/>
<evidence type="ECO:0000256" key="4">
    <source>
        <dbReference type="ARBA" id="ARBA00022475"/>
    </source>
</evidence>
<evidence type="ECO:0000256" key="6">
    <source>
        <dbReference type="ARBA" id="ARBA00022692"/>
    </source>
</evidence>
<dbReference type="GO" id="GO:0071973">
    <property type="term" value="P:bacterial-type flagellum-dependent cell motility"/>
    <property type="evidence" value="ECO:0007669"/>
    <property type="project" value="InterPro"/>
</dbReference>
<proteinExistence type="inferred from homology"/>
<gene>
    <name evidence="11" type="ORF">FP026_02570</name>
</gene>
<keyword evidence="11" id="KW-0966">Cell projection</keyword>
<evidence type="ECO:0000256" key="7">
    <source>
        <dbReference type="ARBA" id="ARBA00022779"/>
    </source>
</evidence>
<comment type="similarity">
    <text evidence="3 10">Belongs to the FliL family.</text>
</comment>
<keyword evidence="8 10" id="KW-1133">Transmembrane helix</keyword>
<comment type="function">
    <text evidence="1 10">Controls the rotational direction of flagella during chemotaxis.</text>
</comment>
<evidence type="ECO:0000313" key="12">
    <source>
        <dbReference type="Proteomes" id="UP000323608"/>
    </source>
</evidence>
<keyword evidence="4" id="KW-1003">Cell membrane</keyword>
<dbReference type="Proteomes" id="UP000323608">
    <property type="component" value="Unassembled WGS sequence"/>
</dbReference>
<evidence type="ECO:0000256" key="3">
    <source>
        <dbReference type="ARBA" id="ARBA00008281"/>
    </source>
</evidence>
<sequence>MAATDEPAKGKGSPLIMTIVGLLVLTILGCGGGWMLGTVVAPRIKAATAAVQKTILAAGDSKQAAAAAQANGIIALDPITTNLAYPSQSWVRLELALVFKGPTDAQLAQAIHQDILAYIRTVSLQQIEGARGLQYLRDDIQERVDLRSEGRVSKVMFRTFVIE</sequence>
<evidence type="ECO:0000256" key="8">
    <source>
        <dbReference type="ARBA" id="ARBA00022989"/>
    </source>
</evidence>
<keyword evidence="5 10" id="KW-0145">Chemotaxis</keyword>
<evidence type="ECO:0000256" key="2">
    <source>
        <dbReference type="ARBA" id="ARBA00004162"/>
    </source>
</evidence>
<comment type="subcellular location">
    <subcellularLocation>
        <location evidence="10">Cell inner membrane</location>
    </subcellularLocation>
    <subcellularLocation>
        <location evidence="2">Cell membrane</location>
        <topology evidence="2">Single-pass membrane protein</topology>
    </subcellularLocation>
</comment>
<evidence type="ECO:0000256" key="5">
    <source>
        <dbReference type="ARBA" id="ARBA00022500"/>
    </source>
</evidence>
<name>A0A5B0WI30_RHITR</name>
<keyword evidence="11" id="KW-0282">Flagellum</keyword>
<dbReference type="GO" id="GO:0006935">
    <property type="term" value="P:chemotaxis"/>
    <property type="evidence" value="ECO:0007669"/>
    <property type="project" value="UniProtKB-KW"/>
</dbReference>
<evidence type="ECO:0000313" key="11">
    <source>
        <dbReference type="EMBL" id="KAA1185915.1"/>
    </source>
</evidence>
<protein>
    <recommendedName>
        <fullName evidence="10">Flagellar protein FliL</fullName>
    </recommendedName>
</protein>
<feature type="transmembrane region" description="Helical" evidence="10">
    <location>
        <begin position="15"/>
        <end position="36"/>
    </location>
</feature>
<evidence type="ECO:0000256" key="9">
    <source>
        <dbReference type="ARBA" id="ARBA00023136"/>
    </source>
</evidence>
<dbReference type="EMBL" id="VNIP01000001">
    <property type="protein sequence ID" value="KAA1185915.1"/>
    <property type="molecule type" value="Genomic_DNA"/>
</dbReference>
<keyword evidence="11" id="KW-0969">Cilium</keyword>
<evidence type="ECO:0000256" key="1">
    <source>
        <dbReference type="ARBA" id="ARBA00002254"/>
    </source>
</evidence>
<dbReference type="Pfam" id="PF03748">
    <property type="entry name" value="FliL"/>
    <property type="match status" value="1"/>
</dbReference>
<dbReference type="GO" id="GO:0005886">
    <property type="term" value="C:plasma membrane"/>
    <property type="evidence" value="ECO:0007669"/>
    <property type="project" value="UniProtKB-SubCell"/>
</dbReference>
<dbReference type="GO" id="GO:0009425">
    <property type="term" value="C:bacterial-type flagellum basal body"/>
    <property type="evidence" value="ECO:0007669"/>
    <property type="project" value="InterPro"/>
</dbReference>
<keyword evidence="10" id="KW-0997">Cell inner membrane</keyword>
<evidence type="ECO:0000256" key="10">
    <source>
        <dbReference type="RuleBase" id="RU364125"/>
    </source>
</evidence>